<dbReference type="RefSeq" id="WP_349499528.1">
    <property type="nucleotide sequence ID" value="NZ_JBEFCW010000384.1"/>
</dbReference>
<dbReference type="EMBL" id="JBEGDP010000014">
    <property type="protein sequence ID" value="MEQ7848194.1"/>
    <property type="molecule type" value="Genomic_DNA"/>
</dbReference>
<keyword evidence="3" id="KW-1185">Reference proteome</keyword>
<comment type="caution">
    <text evidence="2">The sequence shown here is derived from an EMBL/GenBank/DDBJ whole genome shotgun (WGS) entry which is preliminary data.</text>
</comment>
<keyword evidence="1" id="KW-1133">Transmembrane helix</keyword>
<feature type="transmembrane region" description="Helical" evidence="1">
    <location>
        <begin position="20"/>
        <end position="38"/>
    </location>
</feature>
<organism evidence="2 3">
    <name type="scientific">Nocardioides kribbensis</name>
    <dbReference type="NCBI Taxonomy" id="305517"/>
    <lineage>
        <taxon>Bacteria</taxon>
        <taxon>Bacillati</taxon>
        <taxon>Actinomycetota</taxon>
        <taxon>Actinomycetes</taxon>
        <taxon>Propionibacteriales</taxon>
        <taxon>Nocardioidaceae</taxon>
        <taxon>Nocardioides</taxon>
    </lineage>
</organism>
<keyword evidence="1" id="KW-0472">Membrane</keyword>
<name>A0ABV1P0D0_9ACTN</name>
<keyword evidence="1" id="KW-0812">Transmembrane</keyword>
<sequence length="43" mass="4691">MVGPRRAPPHGPTPGVLMKILVVLVVIAAIAFAVLYLLPRMRR</sequence>
<evidence type="ECO:0000313" key="2">
    <source>
        <dbReference type="EMBL" id="MEQ7848194.1"/>
    </source>
</evidence>
<gene>
    <name evidence="2" type="ORF">V6R90_12990</name>
</gene>
<dbReference type="Proteomes" id="UP001482520">
    <property type="component" value="Unassembled WGS sequence"/>
</dbReference>
<evidence type="ECO:0000256" key="1">
    <source>
        <dbReference type="SAM" id="Phobius"/>
    </source>
</evidence>
<evidence type="ECO:0000313" key="3">
    <source>
        <dbReference type="Proteomes" id="UP001482520"/>
    </source>
</evidence>
<protein>
    <submittedName>
        <fullName evidence="2">Uncharacterized protein</fullName>
    </submittedName>
</protein>
<proteinExistence type="predicted"/>
<accession>A0ABV1P0D0</accession>
<reference evidence="2 3" key="1">
    <citation type="submission" date="2024-02" db="EMBL/GenBank/DDBJ databases">
        <title>Full genome sequence of Nocardioides kribbensis.</title>
        <authorList>
            <person name="Poletto B.L."/>
            <person name="Silva G."/>
            <person name="Galante D."/>
            <person name="Campos K.R."/>
            <person name="Santos M.B.N."/>
            <person name="Sacchi C.T."/>
        </authorList>
    </citation>
    <scope>NUCLEOTIDE SEQUENCE [LARGE SCALE GENOMIC DNA]</scope>
    <source>
        <strain evidence="2 3">O4R</strain>
    </source>
</reference>